<dbReference type="InterPro" id="IPR006122">
    <property type="entry name" value="HMA_Cu_ion-bd"/>
</dbReference>
<protein>
    <submittedName>
        <fullName evidence="18">Heavy metal translocating P-type ATPase</fullName>
    </submittedName>
</protein>
<dbReference type="Gene3D" id="3.30.70.100">
    <property type="match status" value="2"/>
</dbReference>
<comment type="subcellular location">
    <subcellularLocation>
        <location evidence="16">Cell membrane</location>
    </subcellularLocation>
    <subcellularLocation>
        <location evidence="1">Endomembrane system</location>
        <topology evidence="1">Multi-pass membrane protein</topology>
    </subcellularLocation>
</comment>
<dbReference type="Proteomes" id="UP001433638">
    <property type="component" value="Unassembled WGS sequence"/>
</dbReference>
<reference evidence="18" key="1">
    <citation type="submission" date="2024-06" db="EMBL/GenBank/DDBJ databases">
        <title>Genome sequence of Vogesella sp. MAHUQ-64.</title>
        <authorList>
            <person name="Huq M.A."/>
        </authorList>
    </citation>
    <scope>NUCLEOTIDE SEQUENCE</scope>
    <source>
        <strain evidence="18">MAHUQ-64</strain>
    </source>
</reference>
<feature type="domain" description="HMA" evidence="17">
    <location>
        <begin position="71"/>
        <end position="136"/>
    </location>
</feature>
<dbReference type="InterPro" id="IPR044492">
    <property type="entry name" value="P_typ_ATPase_HD_dom"/>
</dbReference>
<dbReference type="CDD" id="cd02094">
    <property type="entry name" value="P-type_ATPase_Cu-like"/>
    <property type="match status" value="1"/>
</dbReference>
<keyword evidence="8" id="KW-0187">Copper transport</keyword>
<evidence type="ECO:0000256" key="1">
    <source>
        <dbReference type="ARBA" id="ARBA00004127"/>
    </source>
</evidence>
<dbReference type="InterPro" id="IPR027256">
    <property type="entry name" value="P-typ_ATPase_IB"/>
</dbReference>
<evidence type="ECO:0000256" key="11">
    <source>
        <dbReference type="ARBA" id="ARBA00022967"/>
    </source>
</evidence>
<evidence type="ECO:0000256" key="6">
    <source>
        <dbReference type="ARBA" id="ARBA00022737"/>
    </source>
</evidence>
<evidence type="ECO:0000256" key="5">
    <source>
        <dbReference type="ARBA" id="ARBA00022723"/>
    </source>
</evidence>
<dbReference type="PROSITE" id="PS01229">
    <property type="entry name" value="COF_2"/>
    <property type="match status" value="1"/>
</dbReference>
<gene>
    <name evidence="18" type="ORF">ABNW52_14565</name>
</gene>
<dbReference type="RefSeq" id="WP_349589245.1">
    <property type="nucleotide sequence ID" value="NZ_JBEFLD010000007.1"/>
</dbReference>
<dbReference type="NCBIfam" id="TIGR00003">
    <property type="entry name" value="copper ion binding protein"/>
    <property type="match status" value="2"/>
</dbReference>
<evidence type="ECO:0000256" key="3">
    <source>
        <dbReference type="ARBA" id="ARBA00022448"/>
    </source>
</evidence>
<dbReference type="InterPro" id="IPR008250">
    <property type="entry name" value="ATPase_P-typ_transduc_dom_A_sf"/>
</dbReference>
<dbReference type="SFLD" id="SFLDS00003">
    <property type="entry name" value="Haloacid_Dehalogenase"/>
    <property type="match status" value="1"/>
</dbReference>
<dbReference type="InterPro" id="IPR001757">
    <property type="entry name" value="P_typ_ATPase"/>
</dbReference>
<dbReference type="Pfam" id="PF00403">
    <property type="entry name" value="HMA"/>
    <property type="match status" value="2"/>
</dbReference>
<dbReference type="SUPFAM" id="SSF56784">
    <property type="entry name" value="HAD-like"/>
    <property type="match status" value="1"/>
</dbReference>
<evidence type="ECO:0000259" key="17">
    <source>
        <dbReference type="PROSITE" id="PS50846"/>
    </source>
</evidence>
<dbReference type="InterPro" id="IPR017969">
    <property type="entry name" value="Heavy-metal-associated_CS"/>
</dbReference>
<keyword evidence="14" id="KW-0406">Ion transport</keyword>
<dbReference type="PANTHER" id="PTHR43520">
    <property type="entry name" value="ATP7, ISOFORM B"/>
    <property type="match status" value="1"/>
</dbReference>
<evidence type="ECO:0000256" key="7">
    <source>
        <dbReference type="ARBA" id="ARBA00022741"/>
    </source>
</evidence>
<feature type="transmembrane region" description="Helical" evidence="16">
    <location>
        <begin position="219"/>
        <end position="241"/>
    </location>
</feature>
<comment type="caution">
    <text evidence="18">The sequence shown here is derived from an EMBL/GenBank/DDBJ whole genome shotgun (WGS) entry which is preliminary data.</text>
</comment>
<evidence type="ECO:0000256" key="10">
    <source>
        <dbReference type="ARBA" id="ARBA00022842"/>
    </source>
</evidence>
<dbReference type="PROSITE" id="PS01047">
    <property type="entry name" value="HMA_1"/>
    <property type="match status" value="2"/>
</dbReference>
<evidence type="ECO:0000256" key="9">
    <source>
        <dbReference type="ARBA" id="ARBA00022840"/>
    </source>
</evidence>
<keyword evidence="4 16" id="KW-0812">Transmembrane</keyword>
<dbReference type="PROSITE" id="PS00154">
    <property type="entry name" value="ATPASE_E1_E2"/>
    <property type="match status" value="1"/>
</dbReference>
<evidence type="ECO:0000313" key="19">
    <source>
        <dbReference type="Proteomes" id="UP001433638"/>
    </source>
</evidence>
<organism evidence="18 19">
    <name type="scientific">Vogesella oryzagri</name>
    <dbReference type="NCBI Taxonomy" id="3160864"/>
    <lineage>
        <taxon>Bacteria</taxon>
        <taxon>Pseudomonadati</taxon>
        <taxon>Pseudomonadota</taxon>
        <taxon>Betaproteobacteria</taxon>
        <taxon>Neisseriales</taxon>
        <taxon>Chromobacteriaceae</taxon>
        <taxon>Vogesella</taxon>
    </lineage>
</organism>
<proteinExistence type="inferred from homology"/>
<dbReference type="CDD" id="cd00371">
    <property type="entry name" value="HMA"/>
    <property type="match status" value="2"/>
</dbReference>
<dbReference type="PRINTS" id="PR00119">
    <property type="entry name" value="CATATPASE"/>
</dbReference>
<keyword evidence="11" id="KW-1278">Translocase</keyword>
<dbReference type="InterPro" id="IPR036412">
    <property type="entry name" value="HAD-like_sf"/>
</dbReference>
<evidence type="ECO:0000256" key="8">
    <source>
        <dbReference type="ARBA" id="ARBA00022796"/>
    </source>
</evidence>
<dbReference type="InterPro" id="IPR006121">
    <property type="entry name" value="HMA_dom"/>
</dbReference>
<keyword evidence="19" id="KW-1185">Reference proteome</keyword>
<dbReference type="SUPFAM" id="SSF81653">
    <property type="entry name" value="Calcium ATPase, transduction domain A"/>
    <property type="match status" value="1"/>
</dbReference>
<dbReference type="Pfam" id="PF00122">
    <property type="entry name" value="E1-E2_ATPase"/>
    <property type="match status" value="1"/>
</dbReference>
<feature type="transmembrane region" description="Helical" evidence="16">
    <location>
        <begin position="401"/>
        <end position="424"/>
    </location>
</feature>
<dbReference type="InterPro" id="IPR059000">
    <property type="entry name" value="ATPase_P-type_domA"/>
</dbReference>
<feature type="transmembrane region" description="Helical" evidence="16">
    <location>
        <begin position="247"/>
        <end position="267"/>
    </location>
</feature>
<dbReference type="PRINTS" id="PR00120">
    <property type="entry name" value="HATPASE"/>
</dbReference>
<evidence type="ECO:0000256" key="14">
    <source>
        <dbReference type="ARBA" id="ARBA00023065"/>
    </source>
</evidence>
<dbReference type="InterPro" id="IPR023299">
    <property type="entry name" value="ATPase_P-typ_cyto_dom_N"/>
</dbReference>
<feature type="domain" description="HMA" evidence="17">
    <location>
        <begin position="4"/>
        <end position="69"/>
    </location>
</feature>
<keyword evidence="12 16" id="KW-1133">Transmembrane helix</keyword>
<feature type="transmembrane region" description="Helical" evidence="16">
    <location>
        <begin position="190"/>
        <end position="207"/>
    </location>
</feature>
<dbReference type="SFLD" id="SFLDF00027">
    <property type="entry name" value="p-type_atpase"/>
    <property type="match status" value="1"/>
</dbReference>
<keyword evidence="3" id="KW-0813">Transport</keyword>
<dbReference type="InterPro" id="IPR036163">
    <property type="entry name" value="HMA_dom_sf"/>
</dbReference>
<evidence type="ECO:0000256" key="13">
    <source>
        <dbReference type="ARBA" id="ARBA00023008"/>
    </source>
</evidence>
<feature type="transmembrane region" description="Helical" evidence="16">
    <location>
        <begin position="157"/>
        <end position="178"/>
    </location>
</feature>
<keyword evidence="15 16" id="KW-0472">Membrane</keyword>
<name>A0ABV1M6M4_9NEIS</name>
<evidence type="ECO:0000256" key="12">
    <source>
        <dbReference type="ARBA" id="ARBA00022989"/>
    </source>
</evidence>
<keyword evidence="13" id="KW-0186">Copper</keyword>
<dbReference type="SUPFAM" id="SSF55008">
    <property type="entry name" value="HMA, heavy metal-associated domain"/>
    <property type="match status" value="2"/>
</dbReference>
<feature type="transmembrane region" description="Helical" evidence="16">
    <location>
        <begin position="760"/>
        <end position="780"/>
    </location>
</feature>
<dbReference type="Gene3D" id="3.40.50.1000">
    <property type="entry name" value="HAD superfamily/HAD-like"/>
    <property type="match status" value="1"/>
</dbReference>
<dbReference type="Gene3D" id="3.40.1110.10">
    <property type="entry name" value="Calcium-transporting ATPase, cytoplasmic domain N"/>
    <property type="match status" value="1"/>
</dbReference>
<dbReference type="InterPro" id="IPR023298">
    <property type="entry name" value="ATPase_P-typ_TM_dom_sf"/>
</dbReference>
<evidence type="ECO:0000313" key="18">
    <source>
        <dbReference type="EMBL" id="MEQ6291838.1"/>
    </source>
</evidence>
<keyword evidence="9 16" id="KW-0067">ATP-binding</keyword>
<dbReference type="NCBIfam" id="TIGR01494">
    <property type="entry name" value="ATPase_P-type"/>
    <property type="match status" value="1"/>
</dbReference>
<dbReference type="InterPro" id="IPR023214">
    <property type="entry name" value="HAD_sf"/>
</dbReference>
<keyword evidence="16" id="KW-1003">Cell membrane</keyword>
<dbReference type="NCBIfam" id="TIGR01511">
    <property type="entry name" value="ATPase-IB1_Cu"/>
    <property type="match status" value="1"/>
</dbReference>
<evidence type="ECO:0000256" key="4">
    <source>
        <dbReference type="ARBA" id="ARBA00022692"/>
    </source>
</evidence>
<keyword evidence="10" id="KW-0460">Magnesium</keyword>
<dbReference type="NCBIfam" id="TIGR01525">
    <property type="entry name" value="ATPase-IB_hvy"/>
    <property type="match status" value="1"/>
</dbReference>
<dbReference type="PANTHER" id="PTHR43520:SF8">
    <property type="entry name" value="P-TYPE CU(+) TRANSPORTER"/>
    <property type="match status" value="1"/>
</dbReference>
<evidence type="ECO:0000256" key="2">
    <source>
        <dbReference type="ARBA" id="ARBA00006024"/>
    </source>
</evidence>
<dbReference type="PROSITE" id="PS50846">
    <property type="entry name" value="HMA_2"/>
    <property type="match status" value="2"/>
</dbReference>
<feature type="transmembrane region" description="Helical" evidence="16">
    <location>
        <begin position="737"/>
        <end position="754"/>
    </location>
</feature>
<evidence type="ECO:0000256" key="15">
    <source>
        <dbReference type="ARBA" id="ARBA00023136"/>
    </source>
</evidence>
<dbReference type="Gene3D" id="2.70.150.10">
    <property type="entry name" value="Calcium-transporting ATPase, cytoplasmic transduction domain A"/>
    <property type="match status" value="1"/>
</dbReference>
<dbReference type="SUPFAM" id="SSF81665">
    <property type="entry name" value="Calcium ATPase, transmembrane domain M"/>
    <property type="match status" value="1"/>
</dbReference>
<accession>A0ABV1M6M4</accession>
<feature type="transmembrane region" description="Helical" evidence="16">
    <location>
        <begin position="430"/>
        <end position="454"/>
    </location>
</feature>
<dbReference type="Pfam" id="PF00702">
    <property type="entry name" value="Hydrolase"/>
    <property type="match status" value="1"/>
</dbReference>
<dbReference type="SFLD" id="SFLDG00002">
    <property type="entry name" value="C1.7:_P-type_atpase_like"/>
    <property type="match status" value="1"/>
</dbReference>
<keyword evidence="5 16" id="KW-0479">Metal-binding</keyword>
<comment type="similarity">
    <text evidence="2 16">Belongs to the cation transport ATPase (P-type) (TC 3.A.3) family. Type IB subfamily.</text>
</comment>
<sequence>MNQQTVTLPVQGMTCAACAQRIEKVLGRLPGVSASVSFASESARIEFDPAQQDVAALRAAIGKAGFAVPEASVQLAISGMTCVACAQRIEKVLNRLPGVAANVNFATETASVRFPAGSLQTDDLIAAVRRAGYDASVQSDDSAAREQAAQRQYRRELLWFALSLLLTLPFAGEMWTMAAGGHHGWLPREWQLALATPVQFLVGWRFYRGAYLALRGGGANMDVLVALGTSMAWLWSAWVTVAGMHELYVYFEASAVIITLVLLGKLLEARAKHRTAGAIESLLALSPKTARVERDGQLLELPIGQLQSDDLVIVRHGERLAVDGEVEAGQAVLDESLLTGESLPVERSVGDRVYAGTQNSGGMLKVRARGVGAHTQLAAIVRAVAEAQGSKAPIQALADKIAAVFVPAVLAIALLTLLLTVWLSGDWPRAFIHAVAVLVIACPCALGLATPTAVMVGMGNGARRGVLFRNATALQHAAALDLLVVDKTGTLTVGKPQLTDIVPLTAGDEAQWLGWAAALEQGAEHPLALAILAAAAKQQLPLAVVEAFEATIGKGVSAVLPNVGRLQLGTPDWVLGTVPALAQPLYAQGKTVLALSRDGVPQALLALADQLRPTSPQAVQTLAALGVKVAMLTGDKPETASTIARQAGISEVHASQSPQDKAAQIRQWQAQGLRVAMVGDGINDAPALAVADVSFAMGAGADVAIEAADVTLMHGDLLHLADAVRLSRATMRKIRQNLFFAFIYNVLGIPLAAVGLLNPVIAGAAMAASSVSVVSNSLLLRRWR</sequence>
<keyword evidence="7 16" id="KW-0547">Nucleotide-binding</keyword>
<dbReference type="InterPro" id="IPR018303">
    <property type="entry name" value="ATPase_P-typ_P_site"/>
</dbReference>
<keyword evidence="6" id="KW-0677">Repeat</keyword>
<dbReference type="EMBL" id="JBEFLD010000007">
    <property type="protein sequence ID" value="MEQ6291838.1"/>
    <property type="molecule type" value="Genomic_DNA"/>
</dbReference>
<evidence type="ECO:0000256" key="16">
    <source>
        <dbReference type="RuleBase" id="RU362081"/>
    </source>
</evidence>